<sequence length="227" mass="25695">MTSYYWLFGGDFPVSSFSSPSSSNGSCDDLSHMSNDSTSSNDASPGDPVDVYRQLLEFTRRNTHPMPGTSYIPMLSWSEERNPSVPVNDKGTNLPRALSYPWNTDNFVCNPTHVWDKSTELQHYNSSPYSKKCTVSEEPHRRYIDDVNHTMRNMVQDFDWDPVISRSFNDASCLSNSAHPGKTSPSTSSSSRKQRPKKQEKPSFSNSPELCITIVCICMCAYLYVNW</sequence>
<dbReference type="Proteomes" id="UP000594260">
    <property type="component" value="Unplaced"/>
</dbReference>
<dbReference type="KEGG" id="vde:111249463"/>
<feature type="compositionally biased region" description="Polar residues" evidence="1">
    <location>
        <begin position="32"/>
        <end position="43"/>
    </location>
</feature>
<feature type="region of interest" description="Disordered" evidence="1">
    <location>
        <begin position="23"/>
        <end position="48"/>
    </location>
</feature>
<dbReference type="InParanoid" id="A0A7M7JYM9"/>
<evidence type="ECO:0000256" key="1">
    <source>
        <dbReference type="SAM" id="MobiDB-lite"/>
    </source>
</evidence>
<dbReference type="GeneID" id="111249463"/>
<feature type="compositionally biased region" description="Low complexity" evidence="1">
    <location>
        <begin position="182"/>
        <end position="191"/>
    </location>
</feature>
<reference evidence="2" key="1">
    <citation type="submission" date="2021-01" db="UniProtKB">
        <authorList>
            <consortium name="EnsemblMetazoa"/>
        </authorList>
    </citation>
    <scope>IDENTIFICATION</scope>
</reference>
<protein>
    <submittedName>
        <fullName evidence="2">Uncharacterized protein</fullName>
    </submittedName>
</protein>
<feature type="region of interest" description="Disordered" evidence="1">
    <location>
        <begin position="175"/>
        <end position="205"/>
    </location>
</feature>
<keyword evidence="3" id="KW-1185">Reference proteome</keyword>
<name>A0A7M7JYM9_VARDE</name>
<dbReference type="RefSeq" id="XP_022659090.1">
    <property type="nucleotide sequence ID" value="XM_022803355.1"/>
</dbReference>
<organism evidence="2 3">
    <name type="scientific">Varroa destructor</name>
    <name type="common">Honeybee mite</name>
    <dbReference type="NCBI Taxonomy" id="109461"/>
    <lineage>
        <taxon>Eukaryota</taxon>
        <taxon>Metazoa</taxon>
        <taxon>Ecdysozoa</taxon>
        <taxon>Arthropoda</taxon>
        <taxon>Chelicerata</taxon>
        <taxon>Arachnida</taxon>
        <taxon>Acari</taxon>
        <taxon>Parasitiformes</taxon>
        <taxon>Mesostigmata</taxon>
        <taxon>Gamasina</taxon>
        <taxon>Dermanyssoidea</taxon>
        <taxon>Varroidae</taxon>
        <taxon>Varroa</taxon>
    </lineage>
</organism>
<proteinExistence type="predicted"/>
<evidence type="ECO:0000313" key="2">
    <source>
        <dbReference type="EnsemblMetazoa" id="XP_022659090"/>
    </source>
</evidence>
<dbReference type="AlphaFoldDB" id="A0A7M7JYM9"/>
<dbReference type="EnsemblMetazoa" id="XM_022803355">
    <property type="protein sequence ID" value="XP_022659090"/>
    <property type="gene ID" value="LOC111249463"/>
</dbReference>
<accession>A0A7M7JYM9</accession>
<evidence type="ECO:0000313" key="3">
    <source>
        <dbReference type="Proteomes" id="UP000594260"/>
    </source>
</evidence>